<organism evidence="7 8">
    <name type="scientific">Acididesulfobacter guangdongensis</name>
    <dbReference type="NCBI Taxonomy" id="2597225"/>
    <lineage>
        <taxon>Bacteria</taxon>
        <taxon>Deltaproteobacteria</taxon>
        <taxon>Candidatus Acidulodesulfobacterales</taxon>
        <taxon>Candidatus Acididesulfobacter</taxon>
    </lineage>
</organism>
<feature type="domain" description="ABC transmembrane type-1" evidence="6">
    <location>
        <begin position="88"/>
        <end position="298"/>
    </location>
</feature>
<dbReference type="InterPro" id="IPR051408">
    <property type="entry name" value="Phosphate_transprt_permease"/>
</dbReference>
<evidence type="ECO:0000256" key="2">
    <source>
        <dbReference type="ARBA" id="ARBA00022692"/>
    </source>
</evidence>
<feature type="transmembrane region" description="Helical" evidence="5">
    <location>
        <begin position="92"/>
        <end position="115"/>
    </location>
</feature>
<dbReference type="InterPro" id="IPR000515">
    <property type="entry name" value="MetI-like"/>
</dbReference>
<dbReference type="AlphaFoldDB" id="A0A519BGL8"/>
<evidence type="ECO:0000313" key="8">
    <source>
        <dbReference type="Proteomes" id="UP000316562"/>
    </source>
</evidence>
<keyword evidence="3 5" id="KW-1133">Transmembrane helix</keyword>
<accession>A0A519BGL8</accession>
<evidence type="ECO:0000256" key="5">
    <source>
        <dbReference type="RuleBase" id="RU363032"/>
    </source>
</evidence>
<feature type="transmembrane region" description="Helical" evidence="5">
    <location>
        <begin position="251"/>
        <end position="270"/>
    </location>
</feature>
<dbReference type="Proteomes" id="UP000316562">
    <property type="component" value="Unassembled WGS sequence"/>
</dbReference>
<proteinExistence type="inferred from homology"/>
<evidence type="ECO:0000256" key="4">
    <source>
        <dbReference type="ARBA" id="ARBA00023136"/>
    </source>
</evidence>
<feature type="transmembrane region" description="Helical" evidence="5">
    <location>
        <begin position="154"/>
        <end position="180"/>
    </location>
</feature>
<comment type="subcellular location">
    <subcellularLocation>
        <location evidence="5">Cell membrane</location>
        <topology evidence="5">Multi-pass membrane protein</topology>
    </subcellularLocation>
    <subcellularLocation>
        <location evidence="1">Membrane</location>
        <topology evidence="1">Multi-pass membrane protein</topology>
    </subcellularLocation>
</comment>
<name>A0A519BGL8_ACIG2</name>
<sequence length="312" mass="33829">MTEKENNKKTEDSGNYFPVNKSYIKRKKIYNRIAYASAALAFIIGAFPVFHIIYSALIIGYKYLNWNFISTMPSGFPIGAKGGILNAIIGDFYLVIIASCLAVPLGIGSGLYLSLFGKKRTNSIIRLLNELMIGIPSVVWGIMGFYIFSTNAGLGFHFGFSALAAGLTLGFIMTPIVTLLTEQAVNRIPASYIEGALAMGATKWQATKSVIVKAAMGGIFTAVLLGVLNIIGQTAPLLFTNYYNTGMPTGITGPGGAVGDLAMLIFIYIHEPSRILHYKAEAASVVLLFFVFALDIGMRLISWVTVKIFEML</sequence>
<keyword evidence="2 5" id="KW-0812">Transmembrane</keyword>
<evidence type="ECO:0000259" key="6">
    <source>
        <dbReference type="PROSITE" id="PS50928"/>
    </source>
</evidence>
<dbReference type="PANTHER" id="PTHR42922">
    <property type="entry name" value="PHOSPHATE TRANSPORT SYSTEM PERMEASE PROTEIN PSTA"/>
    <property type="match status" value="1"/>
</dbReference>
<evidence type="ECO:0000256" key="3">
    <source>
        <dbReference type="ARBA" id="ARBA00022989"/>
    </source>
</evidence>
<reference evidence="7 8" key="1">
    <citation type="journal article" date="2019" name="ISME J.">
        <title>Insights into ecological role of a new deltaproteobacterial order Candidatus Acidulodesulfobacterales by metagenomics and metatranscriptomics.</title>
        <authorList>
            <person name="Tan S."/>
            <person name="Liu J."/>
            <person name="Fang Y."/>
            <person name="Hedlund B.P."/>
            <person name="Lian Z.H."/>
            <person name="Huang L.Y."/>
            <person name="Li J.T."/>
            <person name="Huang L.N."/>
            <person name="Li W.J."/>
            <person name="Jiang H.C."/>
            <person name="Dong H.L."/>
            <person name="Shu W.S."/>
        </authorList>
    </citation>
    <scope>NUCLEOTIDE SEQUENCE [LARGE SCALE GENOMIC DNA]</scope>
    <source>
        <strain evidence="7">AP2</strain>
    </source>
</reference>
<evidence type="ECO:0000256" key="1">
    <source>
        <dbReference type="ARBA" id="ARBA00004141"/>
    </source>
</evidence>
<feature type="transmembrane region" description="Helical" evidence="5">
    <location>
        <begin position="33"/>
        <end position="61"/>
    </location>
</feature>
<gene>
    <name evidence="7" type="ORF">EVJ46_05165</name>
</gene>
<keyword evidence="4 5" id="KW-0472">Membrane</keyword>
<dbReference type="GO" id="GO:0055085">
    <property type="term" value="P:transmembrane transport"/>
    <property type="evidence" value="ECO:0007669"/>
    <property type="project" value="InterPro"/>
</dbReference>
<keyword evidence="5" id="KW-0813">Transport</keyword>
<evidence type="ECO:0000313" key="7">
    <source>
        <dbReference type="EMBL" id="RZD16416.1"/>
    </source>
</evidence>
<dbReference type="CDD" id="cd06261">
    <property type="entry name" value="TM_PBP2"/>
    <property type="match status" value="1"/>
</dbReference>
<dbReference type="PROSITE" id="PS50928">
    <property type="entry name" value="ABC_TM1"/>
    <property type="match status" value="1"/>
</dbReference>
<dbReference type="PANTHER" id="PTHR42922:SF1">
    <property type="entry name" value="PHOSPHATE TRANSPORT SYSTEM PERMEASE PROTEIN PSTA"/>
    <property type="match status" value="1"/>
</dbReference>
<dbReference type="Pfam" id="PF00528">
    <property type="entry name" value="BPD_transp_1"/>
    <property type="match status" value="1"/>
</dbReference>
<dbReference type="GO" id="GO:0005886">
    <property type="term" value="C:plasma membrane"/>
    <property type="evidence" value="ECO:0007669"/>
    <property type="project" value="UniProtKB-SubCell"/>
</dbReference>
<dbReference type="EMBL" id="SGBC01000002">
    <property type="protein sequence ID" value="RZD16416.1"/>
    <property type="molecule type" value="Genomic_DNA"/>
</dbReference>
<comment type="similarity">
    <text evidence="5">Belongs to the binding-protein-dependent transport system permease family.</text>
</comment>
<feature type="transmembrane region" description="Helical" evidence="5">
    <location>
        <begin position="210"/>
        <end position="231"/>
    </location>
</feature>
<feature type="transmembrane region" description="Helical" evidence="5">
    <location>
        <begin position="127"/>
        <end position="148"/>
    </location>
</feature>
<dbReference type="Gene3D" id="1.10.3720.10">
    <property type="entry name" value="MetI-like"/>
    <property type="match status" value="1"/>
</dbReference>
<feature type="transmembrane region" description="Helical" evidence="5">
    <location>
        <begin position="282"/>
        <end position="306"/>
    </location>
</feature>
<dbReference type="InterPro" id="IPR035906">
    <property type="entry name" value="MetI-like_sf"/>
</dbReference>
<dbReference type="SUPFAM" id="SSF161098">
    <property type="entry name" value="MetI-like"/>
    <property type="match status" value="1"/>
</dbReference>
<comment type="caution">
    <text evidence="7">The sequence shown here is derived from an EMBL/GenBank/DDBJ whole genome shotgun (WGS) entry which is preliminary data.</text>
</comment>
<protein>
    <submittedName>
        <fullName evidence="7">ABC transporter permease subunit</fullName>
    </submittedName>
</protein>